<proteinExistence type="predicted"/>
<evidence type="ECO:0000313" key="2">
    <source>
        <dbReference type="Proteomes" id="UP001165083"/>
    </source>
</evidence>
<accession>A0A9W6XGQ7</accession>
<protein>
    <submittedName>
        <fullName evidence="1">Unnamed protein product</fullName>
    </submittedName>
</protein>
<keyword evidence="2" id="KW-1185">Reference proteome</keyword>
<evidence type="ECO:0000313" key="1">
    <source>
        <dbReference type="EMBL" id="GMF38353.1"/>
    </source>
</evidence>
<dbReference type="Proteomes" id="UP001165083">
    <property type="component" value="Unassembled WGS sequence"/>
</dbReference>
<sequence>MHRITPNKSGSICIKQHLARALHVNDIFEYVPIICASRAWLKGKIFCPISSTHDGLSFPALVGYWNLKLSALLSGAAFADETSAAGLRRNLQLLSPRANHLKGSGWTMKFCALLSALVAYATGIAATDVSKLPVILFHGLSDDYTAGDNYVVNLTAEAAPSCRCRSAIVRARSSRS</sequence>
<dbReference type="AlphaFoldDB" id="A0A9W6XGQ7"/>
<gene>
    <name evidence="1" type="ORF">Plil01_001603800</name>
</gene>
<reference evidence="1" key="1">
    <citation type="submission" date="2023-04" db="EMBL/GenBank/DDBJ databases">
        <title>Phytophthora lilii NBRC 32176.</title>
        <authorList>
            <person name="Ichikawa N."/>
            <person name="Sato H."/>
            <person name="Tonouchi N."/>
        </authorList>
    </citation>
    <scope>NUCLEOTIDE SEQUENCE</scope>
    <source>
        <strain evidence="1">NBRC 32176</strain>
    </source>
</reference>
<organism evidence="1 2">
    <name type="scientific">Phytophthora lilii</name>
    <dbReference type="NCBI Taxonomy" id="2077276"/>
    <lineage>
        <taxon>Eukaryota</taxon>
        <taxon>Sar</taxon>
        <taxon>Stramenopiles</taxon>
        <taxon>Oomycota</taxon>
        <taxon>Peronosporomycetes</taxon>
        <taxon>Peronosporales</taxon>
        <taxon>Peronosporaceae</taxon>
        <taxon>Phytophthora</taxon>
    </lineage>
</organism>
<comment type="caution">
    <text evidence="1">The sequence shown here is derived from an EMBL/GenBank/DDBJ whole genome shotgun (WGS) entry which is preliminary data.</text>
</comment>
<name>A0A9W6XGQ7_9STRA</name>
<dbReference type="EMBL" id="BSXW01001663">
    <property type="protein sequence ID" value="GMF38353.1"/>
    <property type="molecule type" value="Genomic_DNA"/>
</dbReference>